<dbReference type="InterPro" id="IPR010914">
    <property type="entry name" value="RsgA_GTPase_dom"/>
</dbReference>
<keyword evidence="4" id="KW-1185">Reference proteome</keyword>
<feature type="non-terminal residue" evidence="3">
    <location>
        <position position="348"/>
    </location>
</feature>
<feature type="compositionally biased region" description="Low complexity" evidence="1">
    <location>
        <begin position="331"/>
        <end position="348"/>
    </location>
</feature>
<gene>
    <name evidence="3" type="ORF">Agub_g3438</name>
</gene>
<accession>A0AAD3DKY4</accession>
<dbReference type="Gene3D" id="1.10.40.50">
    <property type="entry name" value="Probable gtpase engc, domain 3"/>
    <property type="match status" value="1"/>
</dbReference>
<feature type="compositionally biased region" description="Acidic residues" evidence="1">
    <location>
        <begin position="141"/>
        <end position="155"/>
    </location>
</feature>
<evidence type="ECO:0000313" key="4">
    <source>
        <dbReference type="Proteomes" id="UP001054857"/>
    </source>
</evidence>
<sequence>ELVPTRSTLDAAFTSAAFHLPTRPPACLAGVRYLPPPATRPPATLPARNLPTRRSWGYEPIILSCETGQGVEQVAQLLQGRISAVAGPSGSGKSSLINSLRLGRHRPDLLLSREGDANDDPRVTDAADDDAADRELVALEEAEGCGDEEEGDDETAANAAMTHGKKGGKKKNRGGEEQNGKEGGGSSSAQKGADVSDPRVSGGSSKGGADGDAAAAAEFLAVGDLSRTGRGMHTTTAVRLLPLLGGGWLADTPGFGQPTLEDIPSSQLASCFPELAARVAASPCRFRDCMHVAEPGCTVRQALEAAMEEREREEQREREAAGVKEEEEVVAGKAGAEGRGQAAEAPAA</sequence>
<dbReference type="AlphaFoldDB" id="A0AAD3DKY4"/>
<organism evidence="3 4">
    <name type="scientific">Astrephomene gubernaculifera</name>
    <dbReference type="NCBI Taxonomy" id="47775"/>
    <lineage>
        <taxon>Eukaryota</taxon>
        <taxon>Viridiplantae</taxon>
        <taxon>Chlorophyta</taxon>
        <taxon>core chlorophytes</taxon>
        <taxon>Chlorophyceae</taxon>
        <taxon>CS clade</taxon>
        <taxon>Chlamydomonadales</taxon>
        <taxon>Astrephomenaceae</taxon>
        <taxon>Astrephomene</taxon>
    </lineage>
</organism>
<feature type="compositionally biased region" description="Basic residues" evidence="1">
    <location>
        <begin position="163"/>
        <end position="172"/>
    </location>
</feature>
<dbReference type="Proteomes" id="UP001054857">
    <property type="component" value="Unassembled WGS sequence"/>
</dbReference>
<feature type="domain" description="EngC GTPase" evidence="2">
    <location>
        <begin position="220"/>
        <end position="259"/>
    </location>
</feature>
<dbReference type="GO" id="GO:0005525">
    <property type="term" value="F:GTP binding"/>
    <property type="evidence" value="ECO:0007669"/>
    <property type="project" value="InterPro"/>
</dbReference>
<feature type="region of interest" description="Disordered" evidence="1">
    <location>
        <begin position="141"/>
        <end position="211"/>
    </location>
</feature>
<evidence type="ECO:0000313" key="3">
    <source>
        <dbReference type="EMBL" id="GFR42533.1"/>
    </source>
</evidence>
<dbReference type="Pfam" id="PF03193">
    <property type="entry name" value="RsgA_GTPase"/>
    <property type="match status" value="2"/>
</dbReference>
<feature type="domain" description="EngC GTPase" evidence="2">
    <location>
        <begin position="53"/>
        <end position="101"/>
    </location>
</feature>
<dbReference type="PANTHER" id="PTHR32120">
    <property type="entry name" value="SMALL RIBOSOMAL SUBUNIT BIOGENESIS GTPASE RSGA"/>
    <property type="match status" value="1"/>
</dbReference>
<feature type="non-terminal residue" evidence="3">
    <location>
        <position position="1"/>
    </location>
</feature>
<feature type="region of interest" description="Disordered" evidence="1">
    <location>
        <begin position="308"/>
        <end position="348"/>
    </location>
</feature>
<dbReference type="PANTHER" id="PTHR32120:SF11">
    <property type="entry name" value="SMALL RIBOSOMAL SUBUNIT BIOGENESIS GTPASE RSGA 1, MITOCHONDRIAL-RELATED"/>
    <property type="match status" value="1"/>
</dbReference>
<dbReference type="Gene3D" id="3.40.50.300">
    <property type="entry name" value="P-loop containing nucleotide triphosphate hydrolases"/>
    <property type="match status" value="2"/>
</dbReference>
<dbReference type="EMBL" id="BMAR01000003">
    <property type="protein sequence ID" value="GFR42533.1"/>
    <property type="molecule type" value="Genomic_DNA"/>
</dbReference>
<proteinExistence type="predicted"/>
<feature type="compositionally biased region" description="Basic and acidic residues" evidence="1">
    <location>
        <begin position="308"/>
        <end position="324"/>
    </location>
</feature>
<evidence type="ECO:0000256" key="1">
    <source>
        <dbReference type="SAM" id="MobiDB-lite"/>
    </source>
</evidence>
<dbReference type="SUPFAM" id="SSF52540">
    <property type="entry name" value="P-loop containing nucleoside triphosphate hydrolases"/>
    <property type="match status" value="2"/>
</dbReference>
<dbReference type="InterPro" id="IPR004881">
    <property type="entry name" value="Ribosome_biogen_GTPase_RsgA"/>
</dbReference>
<reference evidence="3 4" key="1">
    <citation type="journal article" date="2021" name="Sci. Rep.">
        <title>Genome sequencing of the multicellular alga Astrephomene provides insights into convergent evolution of germ-soma differentiation.</title>
        <authorList>
            <person name="Yamashita S."/>
            <person name="Yamamoto K."/>
            <person name="Matsuzaki R."/>
            <person name="Suzuki S."/>
            <person name="Yamaguchi H."/>
            <person name="Hirooka S."/>
            <person name="Minakuchi Y."/>
            <person name="Miyagishima S."/>
            <person name="Kawachi M."/>
            <person name="Toyoda A."/>
            <person name="Nozaki H."/>
        </authorList>
    </citation>
    <scope>NUCLEOTIDE SEQUENCE [LARGE SCALE GENOMIC DNA]</scope>
    <source>
        <strain evidence="3 4">NIES-4017</strain>
    </source>
</reference>
<evidence type="ECO:0000259" key="2">
    <source>
        <dbReference type="Pfam" id="PF03193"/>
    </source>
</evidence>
<dbReference type="GO" id="GO:0003924">
    <property type="term" value="F:GTPase activity"/>
    <property type="evidence" value="ECO:0007669"/>
    <property type="project" value="InterPro"/>
</dbReference>
<dbReference type="InterPro" id="IPR027417">
    <property type="entry name" value="P-loop_NTPase"/>
</dbReference>
<name>A0AAD3DKY4_9CHLO</name>
<protein>
    <recommendedName>
        <fullName evidence="2">EngC GTPase domain-containing protein</fullName>
    </recommendedName>
</protein>
<comment type="caution">
    <text evidence="3">The sequence shown here is derived from an EMBL/GenBank/DDBJ whole genome shotgun (WGS) entry which is preliminary data.</text>
</comment>